<feature type="transmembrane region" description="Helical" evidence="1">
    <location>
        <begin position="52"/>
        <end position="74"/>
    </location>
</feature>
<keyword evidence="1" id="KW-0812">Transmembrane</keyword>
<feature type="transmembrane region" description="Helical" evidence="1">
    <location>
        <begin position="95"/>
        <end position="128"/>
    </location>
</feature>
<evidence type="ECO:0000313" key="2">
    <source>
        <dbReference type="EMBL" id="WVZ12521.1"/>
    </source>
</evidence>
<organism evidence="2 3">
    <name type="scientific">Vigna mungo</name>
    <name type="common">Black gram</name>
    <name type="synonym">Phaseolus mungo</name>
    <dbReference type="NCBI Taxonomy" id="3915"/>
    <lineage>
        <taxon>Eukaryota</taxon>
        <taxon>Viridiplantae</taxon>
        <taxon>Streptophyta</taxon>
        <taxon>Embryophyta</taxon>
        <taxon>Tracheophyta</taxon>
        <taxon>Spermatophyta</taxon>
        <taxon>Magnoliopsida</taxon>
        <taxon>eudicotyledons</taxon>
        <taxon>Gunneridae</taxon>
        <taxon>Pentapetalae</taxon>
        <taxon>rosids</taxon>
        <taxon>fabids</taxon>
        <taxon>Fabales</taxon>
        <taxon>Fabaceae</taxon>
        <taxon>Papilionoideae</taxon>
        <taxon>50 kb inversion clade</taxon>
        <taxon>NPAAA clade</taxon>
        <taxon>indigoferoid/millettioid clade</taxon>
        <taxon>Phaseoleae</taxon>
        <taxon>Vigna</taxon>
    </lineage>
</organism>
<dbReference type="EMBL" id="CP144696">
    <property type="protein sequence ID" value="WVZ12521.1"/>
    <property type="molecule type" value="Genomic_DNA"/>
</dbReference>
<dbReference type="Proteomes" id="UP001374535">
    <property type="component" value="Chromosome 5"/>
</dbReference>
<evidence type="ECO:0000313" key="3">
    <source>
        <dbReference type="Proteomes" id="UP001374535"/>
    </source>
</evidence>
<accession>A0AAQ3NMA9</accession>
<keyword evidence="3" id="KW-1185">Reference proteome</keyword>
<keyword evidence="1" id="KW-1133">Transmembrane helix</keyword>
<dbReference type="AlphaFoldDB" id="A0AAQ3NMA9"/>
<gene>
    <name evidence="2" type="ORF">V8G54_017051</name>
</gene>
<keyword evidence="1" id="KW-0472">Membrane</keyword>
<name>A0AAQ3NMA9_VIGMU</name>
<reference evidence="2 3" key="1">
    <citation type="journal article" date="2023" name="Life. Sci Alliance">
        <title>Evolutionary insights into 3D genome organization and epigenetic landscape of Vigna mungo.</title>
        <authorList>
            <person name="Junaid A."/>
            <person name="Singh B."/>
            <person name="Bhatia S."/>
        </authorList>
    </citation>
    <scope>NUCLEOTIDE SEQUENCE [LARGE SCALE GENOMIC DNA]</scope>
    <source>
        <strain evidence="2">Urdbean</strain>
    </source>
</reference>
<evidence type="ECO:0000256" key="1">
    <source>
        <dbReference type="SAM" id="Phobius"/>
    </source>
</evidence>
<proteinExistence type="predicted"/>
<protein>
    <submittedName>
        <fullName evidence="2">Uncharacterized protein</fullName>
    </submittedName>
</protein>
<sequence>MLDVRRYKKLQIVEKLKTERGLLELEVVICKSPALSFDEVWWELRHKPKINPSFFCLIVLSDALPLSCIVYYSCIQNMSIIRILNLETKSTKERVMLFLFLARVCTVTGCCLACLSLILKYICIILYLNSLYKELKG</sequence>